<dbReference type="Gene3D" id="1.20.1250.20">
    <property type="entry name" value="MFS general substrate transporter like domains"/>
    <property type="match status" value="1"/>
</dbReference>
<feature type="transmembrane region" description="Helical" evidence="3">
    <location>
        <begin position="31"/>
        <end position="48"/>
    </location>
</feature>
<dbReference type="EMBL" id="GG666451">
    <property type="protein sequence ID" value="EEN69876.1"/>
    <property type="molecule type" value="Genomic_DNA"/>
</dbReference>
<organism evidence="4">
    <name type="scientific">Branchiostoma floridae</name>
    <name type="common">Florida lancelet</name>
    <name type="synonym">Amphioxus</name>
    <dbReference type="NCBI Taxonomy" id="7739"/>
    <lineage>
        <taxon>Eukaryota</taxon>
        <taxon>Metazoa</taxon>
        <taxon>Chordata</taxon>
        <taxon>Cephalochordata</taxon>
        <taxon>Leptocardii</taxon>
        <taxon>Amphioxiformes</taxon>
        <taxon>Branchiostomatidae</taxon>
        <taxon>Branchiostoma</taxon>
    </lineage>
</organism>
<keyword evidence="1" id="KW-1015">Disulfide bond</keyword>
<reference evidence="4" key="1">
    <citation type="journal article" date="2008" name="Nature">
        <title>The amphioxus genome and the evolution of the chordate karyotype.</title>
        <authorList>
            <consortium name="US DOE Joint Genome Institute (JGI-PGF)"/>
            <person name="Putnam N.H."/>
            <person name="Butts T."/>
            <person name="Ferrier D.E.K."/>
            <person name="Furlong R.F."/>
            <person name="Hellsten U."/>
            <person name="Kawashima T."/>
            <person name="Robinson-Rechavi M."/>
            <person name="Shoguchi E."/>
            <person name="Terry A."/>
            <person name="Yu J.-K."/>
            <person name="Benito-Gutierrez E.L."/>
            <person name="Dubchak I."/>
            <person name="Garcia-Fernandez J."/>
            <person name="Gibson-Brown J.J."/>
            <person name="Grigoriev I.V."/>
            <person name="Horton A.C."/>
            <person name="de Jong P.J."/>
            <person name="Jurka J."/>
            <person name="Kapitonov V.V."/>
            <person name="Kohara Y."/>
            <person name="Kuroki Y."/>
            <person name="Lindquist E."/>
            <person name="Lucas S."/>
            <person name="Osoegawa K."/>
            <person name="Pennacchio L.A."/>
            <person name="Salamov A.A."/>
            <person name="Satou Y."/>
            <person name="Sauka-Spengler T."/>
            <person name="Schmutz J."/>
            <person name="Shin-I T."/>
            <person name="Toyoda A."/>
            <person name="Bronner-Fraser M."/>
            <person name="Fujiyama A."/>
            <person name="Holland L.Z."/>
            <person name="Holland P.W.H."/>
            <person name="Satoh N."/>
            <person name="Rokhsar D.S."/>
        </authorList>
    </citation>
    <scope>NUCLEOTIDE SEQUENCE [LARGE SCALE GENOMIC DNA]</scope>
    <source>
        <strain evidence="4">S238N-H82</strain>
        <tissue evidence="4">Testes</tissue>
    </source>
</reference>
<keyword evidence="3" id="KW-1133">Transmembrane helix</keyword>
<dbReference type="AlphaFoldDB" id="C3XPK5"/>
<gene>
    <name evidence="4" type="ORF">BRAFLDRAFT_72013</name>
</gene>
<dbReference type="STRING" id="7739.C3XPK5"/>
<feature type="region of interest" description="Disordered" evidence="2">
    <location>
        <begin position="145"/>
        <end position="170"/>
    </location>
</feature>
<feature type="transmembrane region" description="Helical" evidence="3">
    <location>
        <begin position="190"/>
        <end position="209"/>
    </location>
</feature>
<evidence type="ECO:0000313" key="4">
    <source>
        <dbReference type="EMBL" id="EEN69876.1"/>
    </source>
</evidence>
<keyword evidence="3" id="KW-0472">Membrane</keyword>
<dbReference type="Pfam" id="PF03137">
    <property type="entry name" value="OATP"/>
    <property type="match status" value="2"/>
</dbReference>
<dbReference type="GO" id="GO:0016020">
    <property type="term" value="C:membrane"/>
    <property type="evidence" value="ECO:0007669"/>
    <property type="project" value="InterPro"/>
</dbReference>
<feature type="transmembrane region" description="Helical" evidence="3">
    <location>
        <begin position="276"/>
        <end position="299"/>
    </location>
</feature>
<dbReference type="SUPFAM" id="SSF103473">
    <property type="entry name" value="MFS general substrate transporter"/>
    <property type="match status" value="1"/>
</dbReference>
<dbReference type="eggNOG" id="KOG3626">
    <property type="taxonomic scope" value="Eukaryota"/>
</dbReference>
<dbReference type="PANTHER" id="PTHR11388:SF157">
    <property type="entry name" value="SOLUTE CARRIER ORGANIC ANION TRANSPORTER FAMILY MEMBER 2A1-LIKE"/>
    <property type="match status" value="1"/>
</dbReference>
<keyword evidence="3" id="KW-0812">Transmembrane</keyword>
<dbReference type="GO" id="GO:0055085">
    <property type="term" value="P:transmembrane transport"/>
    <property type="evidence" value="ECO:0007669"/>
    <property type="project" value="InterPro"/>
</dbReference>
<evidence type="ECO:0000256" key="1">
    <source>
        <dbReference type="ARBA" id="ARBA00023157"/>
    </source>
</evidence>
<dbReference type="InParanoid" id="C3XPK5"/>
<protein>
    <submittedName>
        <fullName evidence="4">Uncharacterized protein</fullName>
    </submittedName>
</protein>
<proteinExistence type="predicted"/>
<dbReference type="InterPro" id="IPR004156">
    <property type="entry name" value="OATP"/>
</dbReference>
<dbReference type="PANTHER" id="PTHR11388">
    <property type="entry name" value="ORGANIC ANION TRANSPORTER"/>
    <property type="match status" value="1"/>
</dbReference>
<evidence type="ECO:0000256" key="2">
    <source>
        <dbReference type="SAM" id="MobiDB-lite"/>
    </source>
</evidence>
<accession>C3XPK5</accession>
<evidence type="ECO:0000256" key="3">
    <source>
        <dbReference type="SAM" id="Phobius"/>
    </source>
</evidence>
<name>C3XPK5_BRAFL</name>
<sequence>MIASAADIGSVLGLVWLSYYGGRPGANRPKILGICTLIFAIGTFAFGLPHLMTPAYEVTSGGPANGTQDIPKDVCTSNQTTSTTCAASKGSSSSPYGGVYAVLLFAQFLQGIGIAPTYPLGTTYVDDHVTKKALPFYLALKKPMEENENNEEDGNKMLPGTEAQEPPSTFDPAKTLKQQAKDIMLGTKKVLSNWLFMCITMAFVCYNASGSTGPFIPKYMETQLGMHNAQASYLLAYIPAPIYIGALIDSSCELWSSSCGVRGACLLYDMPLNRLLFVGVQALLTSASIILLCVAIHLYNRREAAEGKSQAPGLTTRDIATSMGSLASSIPSLTNVGVRNRNGYM</sequence>
<dbReference type="InterPro" id="IPR036259">
    <property type="entry name" value="MFS_trans_sf"/>
</dbReference>